<proteinExistence type="predicted"/>
<dbReference type="RefSeq" id="WP_264434882.1">
    <property type="nucleotide sequence ID" value="NZ_CP081495.1"/>
</dbReference>
<evidence type="ECO:0000256" key="1">
    <source>
        <dbReference type="SAM" id="SignalP"/>
    </source>
</evidence>
<gene>
    <name evidence="2" type="ORF">K5I29_05405</name>
</gene>
<accession>A0ABY6M1C7</accession>
<organism evidence="2 3">
    <name type="scientific">Flavobacterium agricola</name>
    <dbReference type="NCBI Taxonomy" id="2870839"/>
    <lineage>
        <taxon>Bacteria</taxon>
        <taxon>Pseudomonadati</taxon>
        <taxon>Bacteroidota</taxon>
        <taxon>Flavobacteriia</taxon>
        <taxon>Flavobacteriales</taxon>
        <taxon>Flavobacteriaceae</taxon>
        <taxon>Flavobacterium</taxon>
    </lineage>
</organism>
<protein>
    <recommendedName>
        <fullName evidence="4">DUF4825 domain-containing protein</fullName>
    </recommendedName>
</protein>
<reference evidence="2" key="1">
    <citation type="submission" date="2021-08" db="EMBL/GenBank/DDBJ databases">
        <title>Flavobacterium sp. strain CC-SYL302.</title>
        <authorList>
            <person name="Lin S.-Y."/>
            <person name="Lee T.-H."/>
            <person name="Young C.-C."/>
        </authorList>
    </citation>
    <scope>NUCLEOTIDE SEQUENCE</scope>
    <source>
        <strain evidence="2">CC-SYL302</strain>
    </source>
</reference>
<evidence type="ECO:0000313" key="3">
    <source>
        <dbReference type="Proteomes" id="UP001163328"/>
    </source>
</evidence>
<keyword evidence="3" id="KW-1185">Reference proteome</keyword>
<keyword evidence="1" id="KW-0732">Signal</keyword>
<name>A0ABY6M1C7_9FLAO</name>
<dbReference type="EMBL" id="CP081495">
    <property type="protein sequence ID" value="UYW02336.1"/>
    <property type="molecule type" value="Genomic_DNA"/>
</dbReference>
<evidence type="ECO:0008006" key="4">
    <source>
        <dbReference type="Google" id="ProtNLM"/>
    </source>
</evidence>
<dbReference type="Proteomes" id="UP001163328">
    <property type="component" value="Chromosome"/>
</dbReference>
<feature type="chain" id="PRO_5046565469" description="DUF4825 domain-containing protein" evidence="1">
    <location>
        <begin position="21"/>
        <end position="172"/>
    </location>
</feature>
<evidence type="ECO:0000313" key="2">
    <source>
        <dbReference type="EMBL" id="UYW02336.1"/>
    </source>
</evidence>
<feature type="signal peptide" evidence="1">
    <location>
        <begin position="1"/>
        <end position="20"/>
    </location>
</feature>
<sequence>MKNLSLLLLLLFFASCGPMSKISKKNEYQYVSLNDQKTLIKMTKNKKIDFISYQPTGFINPKNNKQFKKLKKASQSADITNLNDVITCGFIINSDYTNLAGKDFYILLNPKNKVIVDSTQYEHYKKRIDNDIVELIINKQSPLSEQLFIWENIYINYGRPNVKTTFKAPQKN</sequence>
<dbReference type="PROSITE" id="PS51257">
    <property type="entry name" value="PROKAR_LIPOPROTEIN"/>
    <property type="match status" value="1"/>
</dbReference>